<protein>
    <submittedName>
        <fullName evidence="2">Putative transposase</fullName>
    </submittedName>
</protein>
<dbReference type="PANTHER" id="PTHR36492:SF2">
    <property type="entry name" value="[ACYL-CARRIER-PROTEIN] PHOSPHODIESTERASE PPTH"/>
    <property type="match status" value="1"/>
</dbReference>
<organism evidence="2 3">
    <name type="scientific">Senna tora</name>
    <dbReference type="NCBI Taxonomy" id="362788"/>
    <lineage>
        <taxon>Eukaryota</taxon>
        <taxon>Viridiplantae</taxon>
        <taxon>Streptophyta</taxon>
        <taxon>Embryophyta</taxon>
        <taxon>Tracheophyta</taxon>
        <taxon>Spermatophyta</taxon>
        <taxon>Magnoliopsida</taxon>
        <taxon>eudicotyledons</taxon>
        <taxon>Gunneridae</taxon>
        <taxon>Pentapetalae</taxon>
        <taxon>rosids</taxon>
        <taxon>fabids</taxon>
        <taxon>Fabales</taxon>
        <taxon>Fabaceae</taxon>
        <taxon>Caesalpinioideae</taxon>
        <taxon>Cassia clade</taxon>
        <taxon>Senna</taxon>
    </lineage>
</organism>
<name>A0A834WDP3_9FABA</name>
<dbReference type="Pfam" id="PF00149">
    <property type="entry name" value="Metallophos"/>
    <property type="match status" value="1"/>
</dbReference>
<dbReference type="Gene3D" id="3.60.21.10">
    <property type="match status" value="1"/>
</dbReference>
<dbReference type="PANTHER" id="PTHR36492">
    <property type="match status" value="1"/>
</dbReference>
<dbReference type="Proteomes" id="UP000634136">
    <property type="component" value="Unassembled WGS sequence"/>
</dbReference>
<dbReference type="InterPro" id="IPR004843">
    <property type="entry name" value="Calcineurin-like_PHP"/>
</dbReference>
<proteinExistence type="predicted"/>
<dbReference type="AlphaFoldDB" id="A0A834WDP3"/>
<gene>
    <name evidence="2" type="ORF">G2W53_034370</name>
</gene>
<dbReference type="InterPro" id="IPR052963">
    <property type="entry name" value="Pantetheine_PDE"/>
</dbReference>
<dbReference type="EMBL" id="JAAIUW010000010">
    <property type="protein sequence ID" value="KAF7813394.1"/>
    <property type="molecule type" value="Genomic_DNA"/>
</dbReference>
<evidence type="ECO:0000313" key="2">
    <source>
        <dbReference type="EMBL" id="KAF7813394.1"/>
    </source>
</evidence>
<keyword evidence="3" id="KW-1185">Reference proteome</keyword>
<feature type="domain" description="Calcineurin-like phosphoesterase" evidence="1">
    <location>
        <begin position="58"/>
        <end position="149"/>
    </location>
</feature>
<comment type="caution">
    <text evidence="2">The sequence shown here is derived from an EMBL/GenBank/DDBJ whole genome shotgun (WGS) entry which is preliminary data.</text>
</comment>
<dbReference type="SUPFAM" id="SSF56300">
    <property type="entry name" value="Metallo-dependent phosphatases"/>
    <property type="match status" value="1"/>
</dbReference>
<dbReference type="InterPro" id="IPR029052">
    <property type="entry name" value="Metallo-depent_PP-like"/>
</dbReference>
<dbReference type="GO" id="GO:0016787">
    <property type="term" value="F:hydrolase activity"/>
    <property type="evidence" value="ECO:0007669"/>
    <property type="project" value="InterPro"/>
</dbReference>
<evidence type="ECO:0000313" key="3">
    <source>
        <dbReference type="Proteomes" id="UP000634136"/>
    </source>
</evidence>
<evidence type="ECO:0000259" key="1">
    <source>
        <dbReference type="Pfam" id="PF00149"/>
    </source>
</evidence>
<sequence>MELMVGLTPSCLTLTRQPHYSNIFAKQIALSNHGGPMKKGEVRRSQILPSVLGITAGLRVFVVSDLHTDYSDNMKWVKDLSSVKHKKDVLLVAGDVAETFDKFVVTMSLLKERFGHVFFVPGNHDLWCRHEGENYVDSLEKLNRLLDACKGLGVETNPMVIDDLGIIPLFSWYHESFDKEQDIAGFRILSLEMACKDYHACKWPEEFSNGDISLALYFDAMNERQQKAIREIQTTCGHIITFSHFVPRQELCPEKRMLFYPKLPKIIGSDSLEHRIRCIHGAEGREDASACHVFGHTHFCWDAVVDGIRYVQAPLAYPRERNRRMNGGENWLPFCIYAEKKFADRLSPCFWSDYYSANPRTPHNTELAPWVARFYRQKKIVDV</sequence>
<reference evidence="2" key="1">
    <citation type="submission" date="2020-09" db="EMBL/GenBank/DDBJ databases">
        <title>Genome-Enabled Discovery of Anthraquinone Biosynthesis in Senna tora.</title>
        <authorList>
            <person name="Kang S.-H."/>
            <person name="Pandey R.P."/>
            <person name="Lee C.-M."/>
            <person name="Sim J.-S."/>
            <person name="Jeong J.-T."/>
            <person name="Choi B.-S."/>
            <person name="Jung M."/>
            <person name="Ginzburg D."/>
            <person name="Zhao K."/>
            <person name="Won S.Y."/>
            <person name="Oh T.-J."/>
            <person name="Yu Y."/>
            <person name="Kim N.-H."/>
            <person name="Lee O.R."/>
            <person name="Lee T.-H."/>
            <person name="Bashyal P."/>
            <person name="Kim T.-S."/>
            <person name="Lee W.-H."/>
            <person name="Kawkins C."/>
            <person name="Kim C.-K."/>
            <person name="Kim J.S."/>
            <person name="Ahn B.O."/>
            <person name="Rhee S.Y."/>
            <person name="Sohng J.K."/>
        </authorList>
    </citation>
    <scope>NUCLEOTIDE SEQUENCE</scope>
    <source>
        <tissue evidence="2">Leaf</tissue>
    </source>
</reference>
<dbReference type="OrthoDB" id="550558at2759"/>
<accession>A0A834WDP3</accession>